<reference evidence="2" key="1">
    <citation type="journal article" date="2023" name="Nat. Plants">
        <title>Single-cell RNA sequencing provides a high-resolution roadmap for understanding the multicellular compartmentation of specialized metabolism.</title>
        <authorList>
            <person name="Sun S."/>
            <person name="Shen X."/>
            <person name="Li Y."/>
            <person name="Li Y."/>
            <person name="Wang S."/>
            <person name="Li R."/>
            <person name="Zhang H."/>
            <person name="Shen G."/>
            <person name="Guo B."/>
            <person name="Wei J."/>
            <person name="Xu J."/>
            <person name="St-Pierre B."/>
            <person name="Chen S."/>
            <person name="Sun C."/>
        </authorList>
    </citation>
    <scope>NUCLEOTIDE SEQUENCE [LARGE SCALE GENOMIC DNA]</scope>
</reference>
<dbReference type="Proteomes" id="UP001060085">
    <property type="component" value="Linkage Group LG08"/>
</dbReference>
<name>A0ACB9ZPW3_CATRO</name>
<dbReference type="EMBL" id="CM044708">
    <property type="protein sequence ID" value="KAI5649485.1"/>
    <property type="molecule type" value="Genomic_DNA"/>
</dbReference>
<evidence type="ECO:0000313" key="1">
    <source>
        <dbReference type="EMBL" id="KAI5649485.1"/>
    </source>
</evidence>
<evidence type="ECO:0000313" key="2">
    <source>
        <dbReference type="Proteomes" id="UP001060085"/>
    </source>
</evidence>
<accession>A0ACB9ZPW3</accession>
<protein>
    <submittedName>
        <fullName evidence="1">Uncharacterized protein</fullName>
    </submittedName>
</protein>
<sequence>MMGATPQDSSYNTYSHTAIAYGISSFEPCIGRYSTDRGFEGDRGFGEEHDRRVDGDGDGDGDDDDRDNGEDAEDEKQPVPVAPASRCDGWPRHKKEKGLTCSFMSVMNKISGSRNKRSGVTCEVPVPTRRRKKLKGSDVSRQA</sequence>
<comment type="caution">
    <text evidence="1">The sequence shown here is derived from an EMBL/GenBank/DDBJ whole genome shotgun (WGS) entry which is preliminary data.</text>
</comment>
<gene>
    <name evidence="1" type="ORF">M9H77_35490</name>
</gene>
<organism evidence="1 2">
    <name type="scientific">Catharanthus roseus</name>
    <name type="common">Madagascar periwinkle</name>
    <name type="synonym">Vinca rosea</name>
    <dbReference type="NCBI Taxonomy" id="4058"/>
    <lineage>
        <taxon>Eukaryota</taxon>
        <taxon>Viridiplantae</taxon>
        <taxon>Streptophyta</taxon>
        <taxon>Embryophyta</taxon>
        <taxon>Tracheophyta</taxon>
        <taxon>Spermatophyta</taxon>
        <taxon>Magnoliopsida</taxon>
        <taxon>eudicotyledons</taxon>
        <taxon>Gunneridae</taxon>
        <taxon>Pentapetalae</taxon>
        <taxon>asterids</taxon>
        <taxon>lamiids</taxon>
        <taxon>Gentianales</taxon>
        <taxon>Apocynaceae</taxon>
        <taxon>Rauvolfioideae</taxon>
        <taxon>Vinceae</taxon>
        <taxon>Catharanthinae</taxon>
        <taxon>Catharanthus</taxon>
    </lineage>
</organism>
<keyword evidence="2" id="KW-1185">Reference proteome</keyword>
<proteinExistence type="predicted"/>